<dbReference type="Pfam" id="PF00933">
    <property type="entry name" value="Glyco_hydro_3"/>
    <property type="match status" value="1"/>
</dbReference>
<reference evidence="15 16" key="1">
    <citation type="submission" date="2014-04" db="EMBL/GenBank/DDBJ databases">
        <authorList>
            <consortium name="DOE Joint Genome Institute"/>
            <person name="Kuo A."/>
            <person name="Gay G."/>
            <person name="Dore J."/>
            <person name="Kohler A."/>
            <person name="Nagy L.G."/>
            <person name="Floudas D."/>
            <person name="Copeland A."/>
            <person name="Barry K.W."/>
            <person name="Cichocki N."/>
            <person name="Veneault-Fourrey C."/>
            <person name="LaButti K."/>
            <person name="Lindquist E.A."/>
            <person name="Lipzen A."/>
            <person name="Lundell T."/>
            <person name="Morin E."/>
            <person name="Murat C."/>
            <person name="Sun H."/>
            <person name="Tunlid A."/>
            <person name="Henrissat B."/>
            <person name="Grigoriev I.V."/>
            <person name="Hibbett D.S."/>
            <person name="Martin F."/>
            <person name="Nordberg H.P."/>
            <person name="Cantor M.N."/>
            <person name="Hua S.X."/>
        </authorList>
    </citation>
    <scope>NUCLEOTIDE SEQUENCE [LARGE SCALE GENOMIC DNA]</scope>
    <source>
        <strain evidence="16">h7</strain>
    </source>
</reference>
<dbReference type="PANTHER" id="PTHR42715:SF2">
    <property type="entry name" value="BETA-GLUCOSIDASE F-RELATED"/>
    <property type="match status" value="1"/>
</dbReference>
<dbReference type="InterPro" id="IPR001764">
    <property type="entry name" value="Glyco_hydro_3_N"/>
</dbReference>
<dbReference type="PANTHER" id="PTHR42715">
    <property type="entry name" value="BETA-GLUCOSIDASE"/>
    <property type="match status" value="1"/>
</dbReference>
<evidence type="ECO:0000256" key="2">
    <source>
        <dbReference type="ARBA" id="ARBA00004987"/>
    </source>
</evidence>
<dbReference type="Pfam" id="PF01915">
    <property type="entry name" value="Glyco_hydro_3_C"/>
    <property type="match status" value="1"/>
</dbReference>
<gene>
    <name evidence="15" type="ORF">M413DRAFT_445191</name>
</gene>
<dbReference type="GO" id="GO:0030245">
    <property type="term" value="P:cellulose catabolic process"/>
    <property type="evidence" value="ECO:0007669"/>
    <property type="project" value="UniProtKB-UniPathway"/>
</dbReference>
<dbReference type="GO" id="GO:0008422">
    <property type="term" value="F:beta-glucosidase activity"/>
    <property type="evidence" value="ECO:0007669"/>
    <property type="project" value="UniProtKB-EC"/>
</dbReference>
<evidence type="ECO:0000259" key="14">
    <source>
        <dbReference type="SMART" id="SM01217"/>
    </source>
</evidence>
<keyword evidence="7" id="KW-0325">Glycoprotein</keyword>
<dbReference type="InterPro" id="IPR036881">
    <property type="entry name" value="Glyco_hydro_3_C_sf"/>
</dbReference>
<dbReference type="FunFam" id="3.20.20.300:FF:000002">
    <property type="entry name" value="Probable beta-glucosidase"/>
    <property type="match status" value="1"/>
</dbReference>
<sequence>MRPWHWFALLPYVHALNDLAAPESSASSVVASSGTPPSSTPIPVISSDVSSASQIPPSSTPASSDTSASSTTADSIPTGFTPFPVPPDIPLPPGYPAVFPSKPPPVGAPIIPDFGPAWAAAYAKAQKKIAGFTLEEKVNVTTGVGWTGGRCVGNIAAIEPINGRGWPGLCLEDSPLGVRFGDFVTSFPAGINAAASFNRGLIRKRGLLMGREQKHKGVNIALGPMMNMGRVAEGGRNWEGFGGDPFLTGEAAYETILGLQEGGIIACAKHLVGNEQEHSRTTSTSEIDDRTMHEIYAHPFLRSVMAGVGSMMCSYNLLNGTYACENDKVMNDIVKREYGFQGFIMSDWAAQHSTISAVTGLDMTMPGDITFLSQTSYFGANLTAYVNNGTISEGRVDDMATRILASWYLLEQDSPSYPPTNFDAFNPDNDETNSHVDVQEDHYKFVRELGAASTVLLKNKGGVLPLGKKDRSIVLVGSGAGPGKAGPNQFADQGGSDGVLAMGWGSGTSNFTYLVTPLDAIQRKAREFRTSVSWDLEDFNLPRAGNMARKRSAALVFLSSDSGEEYITVDGNQGDRNNLTAWHGGDALVLAVAEQNNNTIVVVNSVGPLILEPWIDHPNVTAVVWAGLPGQEAGNSIADVLYGNWNPSGRLPYTIAKRPEDYGAQLLIGQGQEILTIPYTDGLNIDYRHFDSNNIEPRFEFGFGLSYTKFSYAGLHVSKIQTVVSPAELPLISAWEKGEATAIEEGSSRALWLHRPAYQATFSVQNTGRVFGGEIPQLYLNFPSSSGEPPSVLRGFSNVELQPGQKRTVNITLSRYDLSIWDVEKQGWRKPEGKIGVTVGASSRDGRLKGSVPV</sequence>
<keyword evidence="9 11" id="KW-0326">Glycosidase</keyword>
<feature type="compositionally biased region" description="Low complexity" evidence="12">
    <location>
        <begin position="24"/>
        <end position="78"/>
    </location>
</feature>
<evidence type="ECO:0000256" key="3">
    <source>
        <dbReference type="ARBA" id="ARBA00005336"/>
    </source>
</evidence>
<evidence type="ECO:0000256" key="13">
    <source>
        <dbReference type="SAM" id="SignalP"/>
    </source>
</evidence>
<dbReference type="SMART" id="SM01217">
    <property type="entry name" value="Fn3_like"/>
    <property type="match status" value="1"/>
</dbReference>
<evidence type="ECO:0000256" key="1">
    <source>
        <dbReference type="ARBA" id="ARBA00000448"/>
    </source>
</evidence>
<evidence type="ECO:0000256" key="12">
    <source>
        <dbReference type="SAM" id="MobiDB-lite"/>
    </source>
</evidence>
<dbReference type="EC" id="3.2.1.21" evidence="4 11"/>
<dbReference type="Gene3D" id="2.60.40.10">
    <property type="entry name" value="Immunoglobulins"/>
    <property type="match status" value="1"/>
</dbReference>
<dbReference type="STRING" id="686832.A0A0C2XWF2"/>
<evidence type="ECO:0000256" key="9">
    <source>
        <dbReference type="ARBA" id="ARBA00023295"/>
    </source>
</evidence>
<dbReference type="InterPro" id="IPR050288">
    <property type="entry name" value="Cellulose_deg_GH3"/>
</dbReference>
<feature type="chain" id="PRO_5012972138" description="beta-glucosidase" evidence="13">
    <location>
        <begin position="16"/>
        <end position="854"/>
    </location>
</feature>
<keyword evidence="8 11" id="KW-0119">Carbohydrate metabolism</keyword>
<evidence type="ECO:0000256" key="8">
    <source>
        <dbReference type="ARBA" id="ARBA00023277"/>
    </source>
</evidence>
<evidence type="ECO:0000256" key="4">
    <source>
        <dbReference type="ARBA" id="ARBA00012744"/>
    </source>
</evidence>
<evidence type="ECO:0000256" key="6">
    <source>
        <dbReference type="ARBA" id="ARBA00023001"/>
    </source>
</evidence>
<evidence type="ECO:0000313" key="15">
    <source>
        <dbReference type="EMBL" id="KIM41998.1"/>
    </source>
</evidence>
<evidence type="ECO:0000256" key="10">
    <source>
        <dbReference type="ARBA" id="ARBA00023326"/>
    </source>
</evidence>
<dbReference type="Proteomes" id="UP000053424">
    <property type="component" value="Unassembled WGS sequence"/>
</dbReference>
<dbReference type="InterPro" id="IPR013783">
    <property type="entry name" value="Ig-like_fold"/>
</dbReference>
<dbReference type="SUPFAM" id="SSF51445">
    <property type="entry name" value="(Trans)glycosidases"/>
    <property type="match status" value="1"/>
</dbReference>
<dbReference type="Pfam" id="PF14310">
    <property type="entry name" value="Fn3-like"/>
    <property type="match status" value="1"/>
</dbReference>
<dbReference type="SUPFAM" id="SSF52279">
    <property type="entry name" value="Beta-D-glucan exohydrolase, C-terminal domain"/>
    <property type="match status" value="1"/>
</dbReference>
<dbReference type="PROSITE" id="PS00775">
    <property type="entry name" value="GLYCOSYL_HYDROL_F3"/>
    <property type="match status" value="1"/>
</dbReference>
<dbReference type="InterPro" id="IPR036962">
    <property type="entry name" value="Glyco_hydro_3_N_sf"/>
</dbReference>
<reference evidence="16" key="2">
    <citation type="submission" date="2015-01" db="EMBL/GenBank/DDBJ databases">
        <title>Evolutionary Origins and Diversification of the Mycorrhizal Mutualists.</title>
        <authorList>
            <consortium name="DOE Joint Genome Institute"/>
            <consortium name="Mycorrhizal Genomics Consortium"/>
            <person name="Kohler A."/>
            <person name="Kuo A."/>
            <person name="Nagy L.G."/>
            <person name="Floudas D."/>
            <person name="Copeland A."/>
            <person name="Barry K.W."/>
            <person name="Cichocki N."/>
            <person name="Veneault-Fourrey C."/>
            <person name="LaButti K."/>
            <person name="Lindquist E.A."/>
            <person name="Lipzen A."/>
            <person name="Lundell T."/>
            <person name="Morin E."/>
            <person name="Murat C."/>
            <person name="Riley R."/>
            <person name="Ohm R."/>
            <person name="Sun H."/>
            <person name="Tunlid A."/>
            <person name="Henrissat B."/>
            <person name="Grigoriev I.V."/>
            <person name="Hibbett D.S."/>
            <person name="Martin F."/>
        </authorList>
    </citation>
    <scope>NUCLEOTIDE SEQUENCE [LARGE SCALE GENOMIC DNA]</scope>
    <source>
        <strain evidence="16">h7</strain>
    </source>
</reference>
<dbReference type="Gene3D" id="3.40.50.1700">
    <property type="entry name" value="Glycoside hydrolase family 3 C-terminal domain"/>
    <property type="match status" value="1"/>
</dbReference>
<dbReference type="HOGENOM" id="CLU_004542_2_3_1"/>
<accession>A0A0C2XWF2</accession>
<dbReference type="AlphaFoldDB" id="A0A0C2XWF2"/>
<dbReference type="EMBL" id="KN831779">
    <property type="protein sequence ID" value="KIM41998.1"/>
    <property type="molecule type" value="Genomic_DNA"/>
</dbReference>
<keyword evidence="13" id="KW-0732">Signal</keyword>
<keyword evidence="5 11" id="KW-0378">Hydrolase</keyword>
<dbReference type="OrthoDB" id="416222at2759"/>
<feature type="region of interest" description="Disordered" evidence="12">
    <location>
        <begin position="24"/>
        <end position="83"/>
    </location>
</feature>
<name>A0A0C2XWF2_HEBCY</name>
<dbReference type="Gene3D" id="3.20.20.300">
    <property type="entry name" value="Glycoside hydrolase, family 3, N-terminal domain"/>
    <property type="match status" value="1"/>
</dbReference>
<keyword evidence="16" id="KW-1185">Reference proteome</keyword>
<keyword evidence="10 11" id="KW-0624">Polysaccharide degradation</keyword>
<keyword evidence="6" id="KW-0136">Cellulose degradation</keyword>
<evidence type="ECO:0000256" key="5">
    <source>
        <dbReference type="ARBA" id="ARBA00022801"/>
    </source>
</evidence>
<dbReference type="PRINTS" id="PR00133">
    <property type="entry name" value="GLHYDRLASE3"/>
</dbReference>
<dbReference type="InterPro" id="IPR002772">
    <property type="entry name" value="Glyco_hydro_3_C"/>
</dbReference>
<dbReference type="InterPro" id="IPR026891">
    <property type="entry name" value="Fn3-like"/>
</dbReference>
<feature type="signal peptide" evidence="13">
    <location>
        <begin position="1"/>
        <end position="15"/>
    </location>
</feature>
<dbReference type="InterPro" id="IPR019800">
    <property type="entry name" value="Glyco_hydro_3_AS"/>
</dbReference>
<dbReference type="InterPro" id="IPR017853">
    <property type="entry name" value="GH"/>
</dbReference>
<comment type="catalytic activity">
    <reaction evidence="1 11">
        <text>Hydrolysis of terminal, non-reducing beta-D-glucosyl residues with release of beta-D-glucose.</text>
        <dbReference type="EC" id="3.2.1.21"/>
    </reaction>
</comment>
<feature type="domain" description="Fibronectin type III-like" evidence="14">
    <location>
        <begin position="774"/>
        <end position="843"/>
    </location>
</feature>
<evidence type="ECO:0000313" key="16">
    <source>
        <dbReference type="Proteomes" id="UP000053424"/>
    </source>
</evidence>
<comment type="pathway">
    <text evidence="2 11">Glycan metabolism; cellulose degradation.</text>
</comment>
<evidence type="ECO:0000256" key="11">
    <source>
        <dbReference type="RuleBase" id="RU361161"/>
    </source>
</evidence>
<protein>
    <recommendedName>
        <fullName evidence="4 11">beta-glucosidase</fullName>
        <ecNumber evidence="4 11">3.2.1.21</ecNumber>
    </recommendedName>
</protein>
<dbReference type="FunFam" id="3.40.50.1700:FF:000003">
    <property type="entry name" value="Probable beta-glucosidase"/>
    <property type="match status" value="1"/>
</dbReference>
<comment type="similarity">
    <text evidence="3 11">Belongs to the glycosyl hydrolase 3 family.</text>
</comment>
<proteinExistence type="inferred from homology"/>
<organism evidence="15 16">
    <name type="scientific">Hebeloma cylindrosporum</name>
    <dbReference type="NCBI Taxonomy" id="76867"/>
    <lineage>
        <taxon>Eukaryota</taxon>
        <taxon>Fungi</taxon>
        <taxon>Dikarya</taxon>
        <taxon>Basidiomycota</taxon>
        <taxon>Agaricomycotina</taxon>
        <taxon>Agaricomycetes</taxon>
        <taxon>Agaricomycetidae</taxon>
        <taxon>Agaricales</taxon>
        <taxon>Agaricineae</taxon>
        <taxon>Hymenogastraceae</taxon>
        <taxon>Hebeloma</taxon>
    </lineage>
</organism>
<evidence type="ECO:0000256" key="7">
    <source>
        <dbReference type="ARBA" id="ARBA00023180"/>
    </source>
</evidence>
<dbReference type="UniPathway" id="UPA00696"/>